<dbReference type="OrthoDB" id="28939at2759"/>
<gene>
    <name evidence="1" type="ORF">SSS_2790</name>
</gene>
<evidence type="ECO:0008006" key="4">
    <source>
        <dbReference type="Google" id="ProtNLM"/>
    </source>
</evidence>
<reference evidence="2" key="3">
    <citation type="submission" date="2022-06" db="UniProtKB">
        <authorList>
            <consortium name="EnsemblMetazoa"/>
        </authorList>
    </citation>
    <scope>IDENTIFICATION</scope>
</reference>
<protein>
    <recommendedName>
        <fullName evidence="4">Sjoegren syndrome/scleroderma autoantigen 1-like protein</fullName>
    </recommendedName>
</protein>
<accession>A0A834VAT1</accession>
<dbReference type="InterPro" id="IPR051888">
    <property type="entry name" value="UPF0148_domain"/>
</dbReference>
<dbReference type="AlphaFoldDB" id="A0A834VAT1"/>
<keyword evidence="3" id="KW-1185">Reference proteome</keyword>
<evidence type="ECO:0000313" key="3">
    <source>
        <dbReference type="Proteomes" id="UP000070412"/>
    </source>
</evidence>
<dbReference type="PANTHER" id="PTHR16537">
    <property type="entry name" value="SJOEGREN SYNDROME/SCLERODERMA AUTOANTIGEN 1"/>
    <property type="match status" value="1"/>
</dbReference>
<dbReference type="EMBL" id="WVUK01000066">
    <property type="protein sequence ID" value="KAF7488610.1"/>
    <property type="molecule type" value="Genomic_DNA"/>
</dbReference>
<dbReference type="PANTHER" id="PTHR16537:SF1">
    <property type="entry name" value="PROTEIN ZNRD2"/>
    <property type="match status" value="1"/>
</dbReference>
<reference evidence="3" key="1">
    <citation type="journal article" date="2020" name="PLoS Negl. Trop. Dis.">
        <title>High-quality nuclear genome for Sarcoptes scabiei-A critical resource for a neglected parasite.</title>
        <authorList>
            <person name="Korhonen P.K."/>
            <person name="Gasser R.B."/>
            <person name="Ma G."/>
            <person name="Wang T."/>
            <person name="Stroehlein A.J."/>
            <person name="Young N.D."/>
            <person name="Ang C.S."/>
            <person name="Fernando D.D."/>
            <person name="Lu H.C."/>
            <person name="Taylor S."/>
            <person name="Reynolds S.L."/>
            <person name="Mofiz E."/>
            <person name="Najaraj S.H."/>
            <person name="Gowda H."/>
            <person name="Madugundu A."/>
            <person name="Renuse S."/>
            <person name="Holt D."/>
            <person name="Pandey A."/>
            <person name="Papenfuss A.T."/>
            <person name="Fischer K."/>
        </authorList>
    </citation>
    <scope>NUCLEOTIDE SEQUENCE [LARGE SCALE GENOMIC DNA]</scope>
</reference>
<sequence>MISSNEMNEVTTKISAYLLQGYTLLDKYCEVCKTPLMRFKNEAEFCVFCDKIKAKHKEKQTSNHQDSNTDVSKSNLDQMDVGVAMPDQPYSDIYKKIEKSLDKLIGNICDRIDHFSSSSPKYEPNDHNQQSSKCQIGYIKSLLDIIQKTIEIKKTL</sequence>
<dbReference type="InterPro" id="IPR009563">
    <property type="entry name" value="SSSCA1"/>
</dbReference>
<name>A0A834VAT1_SARSC</name>
<organism evidence="1">
    <name type="scientific">Sarcoptes scabiei</name>
    <name type="common">Itch mite</name>
    <name type="synonym">Acarus scabiei</name>
    <dbReference type="NCBI Taxonomy" id="52283"/>
    <lineage>
        <taxon>Eukaryota</taxon>
        <taxon>Metazoa</taxon>
        <taxon>Ecdysozoa</taxon>
        <taxon>Arthropoda</taxon>
        <taxon>Chelicerata</taxon>
        <taxon>Arachnida</taxon>
        <taxon>Acari</taxon>
        <taxon>Acariformes</taxon>
        <taxon>Sarcoptiformes</taxon>
        <taxon>Astigmata</taxon>
        <taxon>Psoroptidia</taxon>
        <taxon>Sarcoptoidea</taxon>
        <taxon>Sarcoptidae</taxon>
        <taxon>Sarcoptinae</taxon>
        <taxon>Sarcoptes</taxon>
    </lineage>
</organism>
<proteinExistence type="predicted"/>
<dbReference type="Pfam" id="PF06677">
    <property type="entry name" value="Auto_anti-p27"/>
    <property type="match status" value="1"/>
</dbReference>
<evidence type="ECO:0000313" key="2">
    <source>
        <dbReference type="EnsemblMetazoa" id="KAF7488610.1"/>
    </source>
</evidence>
<evidence type="ECO:0000313" key="1">
    <source>
        <dbReference type="EMBL" id="KAF7488610.1"/>
    </source>
</evidence>
<dbReference type="EnsemblMetazoa" id="SSS_2790s_mrna">
    <property type="protein sequence ID" value="KAF7488610.1"/>
    <property type="gene ID" value="SSS_2790"/>
</dbReference>
<reference evidence="1" key="2">
    <citation type="submission" date="2020-01" db="EMBL/GenBank/DDBJ databases">
        <authorList>
            <person name="Korhonen P.K.K."/>
            <person name="Guangxu M.G."/>
            <person name="Wang T.W."/>
            <person name="Stroehlein A.J.S."/>
            <person name="Young N.D."/>
            <person name="Ang C.-S.A."/>
            <person name="Fernando D.W.F."/>
            <person name="Lu H.L."/>
            <person name="Taylor S.T."/>
            <person name="Ehtesham M.E.M."/>
            <person name="Najaraj S.H.N."/>
            <person name="Harsha G.H.G."/>
            <person name="Madugundu A.M."/>
            <person name="Renuse S.R."/>
            <person name="Holt D.H."/>
            <person name="Pandey A.P."/>
            <person name="Papenfuss A.P."/>
            <person name="Gasser R.B.G."/>
            <person name="Fischer K.F."/>
        </authorList>
    </citation>
    <scope>NUCLEOTIDE SEQUENCE</scope>
    <source>
        <strain evidence="1">SSS_KF_BRIS2020</strain>
    </source>
</reference>
<dbReference type="Proteomes" id="UP000070412">
    <property type="component" value="Unassembled WGS sequence"/>
</dbReference>